<dbReference type="Gene3D" id="3.10.10.10">
    <property type="entry name" value="HIV Type 1 Reverse Transcriptase, subunit A, domain 1"/>
    <property type="match status" value="1"/>
</dbReference>
<dbReference type="AlphaFoldDB" id="A0AAV2PKM1"/>
<feature type="non-terminal residue" evidence="2">
    <location>
        <position position="1"/>
    </location>
</feature>
<gene>
    <name evidence="2" type="ORF">MNOR_LOCUS903</name>
</gene>
<reference evidence="2 3" key="1">
    <citation type="submission" date="2024-05" db="EMBL/GenBank/DDBJ databases">
        <authorList>
            <person name="Wallberg A."/>
        </authorList>
    </citation>
    <scope>NUCLEOTIDE SEQUENCE [LARGE SCALE GENOMIC DNA]</scope>
</reference>
<proteinExistence type="predicted"/>
<organism evidence="2 3">
    <name type="scientific">Meganyctiphanes norvegica</name>
    <name type="common">Northern krill</name>
    <name type="synonym">Thysanopoda norvegica</name>
    <dbReference type="NCBI Taxonomy" id="48144"/>
    <lineage>
        <taxon>Eukaryota</taxon>
        <taxon>Metazoa</taxon>
        <taxon>Ecdysozoa</taxon>
        <taxon>Arthropoda</taxon>
        <taxon>Crustacea</taxon>
        <taxon>Multicrustacea</taxon>
        <taxon>Malacostraca</taxon>
        <taxon>Eumalacostraca</taxon>
        <taxon>Eucarida</taxon>
        <taxon>Euphausiacea</taxon>
        <taxon>Euphausiidae</taxon>
        <taxon>Meganyctiphanes</taxon>
    </lineage>
</organism>
<feature type="domain" description="Reverse transcriptase" evidence="1">
    <location>
        <begin position="43"/>
        <end position="225"/>
    </location>
</feature>
<dbReference type="InterPro" id="IPR052055">
    <property type="entry name" value="Hepadnavirus_pol/RT"/>
</dbReference>
<accession>A0AAV2PKM1</accession>
<dbReference type="SUPFAM" id="SSF56672">
    <property type="entry name" value="DNA/RNA polymerases"/>
    <property type="match status" value="1"/>
</dbReference>
<keyword evidence="3" id="KW-1185">Reference proteome</keyword>
<dbReference type="GO" id="GO:0071897">
    <property type="term" value="P:DNA biosynthetic process"/>
    <property type="evidence" value="ECO:0007669"/>
    <property type="project" value="UniProtKB-ARBA"/>
</dbReference>
<dbReference type="EMBL" id="CAXKWB010000215">
    <property type="protein sequence ID" value="CAL4059860.1"/>
    <property type="molecule type" value="Genomic_DNA"/>
</dbReference>
<dbReference type="PANTHER" id="PTHR33050">
    <property type="entry name" value="REVERSE TRANSCRIPTASE DOMAIN-CONTAINING PROTEIN"/>
    <property type="match status" value="1"/>
</dbReference>
<dbReference type="InterPro" id="IPR043502">
    <property type="entry name" value="DNA/RNA_pol_sf"/>
</dbReference>
<sequence length="595" mass="66780">VIWPAPPVPHPAPFTVAPPPYTECSPLQLPDIRVFVAHLLSRGIIRRILSPQHLFFSRLFLVSKKGGSQRLVIDLSRLNVHLIVPTFRMESVWSIAAGITEGLWGCTVDLEDAFYNVPLAPLFHKYFAFVVDGVVYVFMRMPFGLAIAPWAFSRIIRPVKGYCHLLGIRLHSYLDDFLILHLSPHGLQKDTAFLLHLFGLLGISINVKKSFLAPSQTVLYLGVVFSLDSGTLSLPVSKVRSIRDQCKRALSRSLLPRRALESLLGMLNFAADFLPLGVLHLRPLMSWMNEHTSPLSRDVPVPLDHLFRDALMIWKDTAFLGSSVPMSVPVPSLQLMTDSSLSGWCGVLLPHTISGTWPSSFVGRSINWLELMAIKLSLEHFLPLLQGRDLLLLSDSMTSLACIRRQGTYRSEPLMALTRDILMFCMSHSISLVPLHIRGSLNVYADQRSRQDPVGTEWSLDQDTFQWLSVLAGPFQVDLFATRDNRQLQEFVSPFPDPLAVGVDALSLHWDRWESIYLFPPVAALRWVVPLLSRYQGRGVLVAPLYAPSGWFPSLLNRPPDPVPLPSSLSLSQVSRGNLVFHADPALFRLHAWRL</sequence>
<evidence type="ECO:0000259" key="1">
    <source>
        <dbReference type="PROSITE" id="PS50878"/>
    </source>
</evidence>
<dbReference type="CDD" id="cd09275">
    <property type="entry name" value="RNase_HI_RT_DIRS1"/>
    <property type="match status" value="1"/>
</dbReference>
<dbReference type="PANTHER" id="PTHR33050:SF7">
    <property type="entry name" value="RIBONUCLEASE H"/>
    <property type="match status" value="1"/>
</dbReference>
<dbReference type="InterPro" id="IPR043128">
    <property type="entry name" value="Rev_trsase/Diguanyl_cyclase"/>
</dbReference>
<dbReference type="InterPro" id="IPR000477">
    <property type="entry name" value="RT_dom"/>
</dbReference>
<dbReference type="PROSITE" id="PS50878">
    <property type="entry name" value="RT_POL"/>
    <property type="match status" value="1"/>
</dbReference>
<evidence type="ECO:0000313" key="3">
    <source>
        <dbReference type="Proteomes" id="UP001497623"/>
    </source>
</evidence>
<name>A0AAV2PKM1_MEGNR</name>
<evidence type="ECO:0000313" key="2">
    <source>
        <dbReference type="EMBL" id="CAL4059860.1"/>
    </source>
</evidence>
<dbReference type="Proteomes" id="UP001497623">
    <property type="component" value="Unassembled WGS sequence"/>
</dbReference>
<dbReference type="Gene3D" id="3.30.70.270">
    <property type="match status" value="1"/>
</dbReference>
<protein>
    <recommendedName>
        <fullName evidence="1">Reverse transcriptase domain-containing protein</fullName>
    </recommendedName>
</protein>
<comment type="caution">
    <text evidence="2">The sequence shown here is derived from an EMBL/GenBank/DDBJ whole genome shotgun (WGS) entry which is preliminary data.</text>
</comment>
<dbReference type="Pfam" id="PF00078">
    <property type="entry name" value="RVT_1"/>
    <property type="match status" value="1"/>
</dbReference>